<keyword evidence="1 5" id="KW-0963">Cytoplasm</keyword>
<organism evidence="6 7">
    <name type="scientific">Pelistega ratti</name>
    <dbReference type="NCBI Taxonomy" id="2652177"/>
    <lineage>
        <taxon>Bacteria</taxon>
        <taxon>Pseudomonadati</taxon>
        <taxon>Pseudomonadota</taxon>
        <taxon>Betaproteobacteria</taxon>
        <taxon>Burkholderiales</taxon>
        <taxon>Alcaligenaceae</taxon>
        <taxon>Pelistega</taxon>
    </lineage>
</organism>
<dbReference type="PANTHER" id="PTHR38683:SF1">
    <property type="entry name" value="CHORISMATE PYRUVATE-LYASE"/>
    <property type="match status" value="1"/>
</dbReference>
<sequence>MMPLISNWRNTPPCQASIAQRYWLKRSGALTSGLKKLGHVQITVLNESCTSLKEEDSIAIQIPVHTPIWVREIMMSIDNTPCIWARSITPLSAAQSVWKGIRQLQTRPLADMLYHDPSITRSMFECINIKQSTVLRHTHQRYFNTPLPTDYYARRSVFQRAKQPLMVTECFLPAFWLLLNKQINYRF</sequence>
<protein>
    <recommendedName>
        <fullName evidence="5">Probable chorismate pyruvate-lyase</fullName>
        <shortName evidence="5">CL</shortName>
        <shortName evidence="5">CPL</shortName>
        <ecNumber evidence="5">4.1.3.40</ecNumber>
    </recommendedName>
</protein>
<dbReference type="RefSeq" id="WP_159990520.1">
    <property type="nucleotide sequence ID" value="NZ_CP047165.1"/>
</dbReference>
<comment type="catalytic activity">
    <reaction evidence="5">
        <text>chorismate = 4-hydroxybenzoate + pyruvate</text>
        <dbReference type="Rhea" id="RHEA:16505"/>
        <dbReference type="ChEBI" id="CHEBI:15361"/>
        <dbReference type="ChEBI" id="CHEBI:17879"/>
        <dbReference type="ChEBI" id="CHEBI:29748"/>
        <dbReference type="EC" id="4.1.3.40"/>
    </reaction>
</comment>
<dbReference type="UniPathway" id="UPA00232"/>
<keyword evidence="3 5" id="KW-0456">Lyase</keyword>
<name>A0A6L9Y457_9BURK</name>
<dbReference type="GO" id="GO:0006744">
    <property type="term" value="P:ubiquinone biosynthetic process"/>
    <property type="evidence" value="ECO:0007669"/>
    <property type="project" value="UniProtKB-UniRule"/>
</dbReference>
<proteinExistence type="inferred from homology"/>
<evidence type="ECO:0000256" key="4">
    <source>
        <dbReference type="ARBA" id="ARBA00023317"/>
    </source>
</evidence>
<comment type="pathway">
    <text evidence="5">Cofactor biosynthesis; ubiquinone biosynthesis.</text>
</comment>
<accession>A0A6L9Y457</accession>
<comment type="caution">
    <text evidence="6">The sequence shown here is derived from an EMBL/GenBank/DDBJ whole genome shotgun (WGS) entry which is preliminary data.</text>
</comment>
<dbReference type="HAMAP" id="MF_01632">
    <property type="entry name" value="UbiC"/>
    <property type="match status" value="1"/>
</dbReference>
<feature type="binding site" evidence="5">
    <location>
        <position position="71"/>
    </location>
    <ligand>
        <name>substrate</name>
    </ligand>
</feature>
<keyword evidence="7" id="KW-1185">Reference proteome</keyword>
<keyword evidence="4 5" id="KW-0670">Pyruvate</keyword>
<dbReference type="AlphaFoldDB" id="A0A6L9Y457"/>
<comment type="subcellular location">
    <subcellularLocation>
        <location evidence="5">Cytoplasm</location>
    </subcellularLocation>
</comment>
<dbReference type="GO" id="GO:0042866">
    <property type="term" value="P:pyruvate biosynthetic process"/>
    <property type="evidence" value="ECO:0007669"/>
    <property type="project" value="UniProtKB-UniRule"/>
</dbReference>
<evidence type="ECO:0000256" key="2">
    <source>
        <dbReference type="ARBA" id="ARBA00022688"/>
    </source>
</evidence>
<evidence type="ECO:0000313" key="6">
    <source>
        <dbReference type="EMBL" id="NEN75103.1"/>
    </source>
</evidence>
<feature type="binding site" evidence="5">
    <location>
        <position position="109"/>
    </location>
    <ligand>
        <name>substrate</name>
    </ligand>
</feature>
<comment type="similarity">
    <text evidence="5">Belongs to the UbiC family.</text>
</comment>
<dbReference type="PANTHER" id="PTHR38683">
    <property type="entry name" value="CHORISMATE PYRUVATE-LYASE"/>
    <property type="match status" value="1"/>
</dbReference>
<comment type="caution">
    <text evidence="5">Lacks conserved residue(s) required for the propagation of feature annotation.</text>
</comment>
<reference evidence="6 7" key="1">
    <citation type="submission" date="2020-02" db="EMBL/GenBank/DDBJ databases">
        <title>Pelistega sp. NLN82 were isolated from wild rodents of the Hainan Island.</title>
        <authorList>
            <person name="Niu N."/>
            <person name="Zhou J."/>
        </authorList>
    </citation>
    <scope>NUCLEOTIDE SEQUENCE [LARGE SCALE GENOMIC DNA]</scope>
    <source>
        <strain evidence="6 7">NLN82</strain>
    </source>
</reference>
<keyword evidence="2 5" id="KW-0831">Ubiquinone biosynthesis</keyword>
<dbReference type="Pfam" id="PF04345">
    <property type="entry name" value="Chor_lyase"/>
    <property type="match status" value="1"/>
</dbReference>
<dbReference type="GO" id="GO:0005829">
    <property type="term" value="C:cytosol"/>
    <property type="evidence" value="ECO:0007669"/>
    <property type="project" value="TreeGrafter"/>
</dbReference>
<dbReference type="GO" id="GO:0008813">
    <property type="term" value="F:chorismate lyase activity"/>
    <property type="evidence" value="ECO:0007669"/>
    <property type="project" value="UniProtKB-UniRule"/>
</dbReference>
<dbReference type="Gene3D" id="3.40.1410.10">
    <property type="entry name" value="Chorismate lyase-like"/>
    <property type="match status" value="1"/>
</dbReference>
<evidence type="ECO:0000256" key="5">
    <source>
        <dbReference type="HAMAP-Rule" id="MF_01632"/>
    </source>
</evidence>
<dbReference type="EMBL" id="JAAGYR010000003">
    <property type="protein sequence ID" value="NEN75103.1"/>
    <property type="molecule type" value="Genomic_DNA"/>
</dbReference>
<feature type="binding site" evidence="5">
    <location>
        <position position="169"/>
    </location>
    <ligand>
        <name>substrate</name>
    </ligand>
</feature>
<evidence type="ECO:0000256" key="1">
    <source>
        <dbReference type="ARBA" id="ARBA00022490"/>
    </source>
</evidence>
<dbReference type="InterPro" id="IPR028978">
    <property type="entry name" value="Chorismate_lyase_/UTRA_dom_sf"/>
</dbReference>
<dbReference type="InterPro" id="IPR007440">
    <property type="entry name" value="Chorismate--pyruvate_lyase"/>
</dbReference>
<evidence type="ECO:0000313" key="7">
    <source>
        <dbReference type="Proteomes" id="UP000477651"/>
    </source>
</evidence>
<comment type="function">
    <text evidence="5">Removes the pyruvyl group from chorismate, with concomitant aromatization of the ring, to provide 4-hydroxybenzoate (4HB) for the ubiquinone pathway.</text>
</comment>
<dbReference type="SUPFAM" id="SSF64288">
    <property type="entry name" value="Chorismate lyase-like"/>
    <property type="match status" value="1"/>
</dbReference>
<evidence type="ECO:0000256" key="3">
    <source>
        <dbReference type="ARBA" id="ARBA00023239"/>
    </source>
</evidence>
<dbReference type="Proteomes" id="UP000477651">
    <property type="component" value="Unassembled WGS sequence"/>
</dbReference>
<gene>
    <name evidence="5" type="primary">ubiC</name>
    <name evidence="6" type="ORF">F9B74_02015</name>
</gene>
<dbReference type="EC" id="4.1.3.40" evidence="5"/>